<reference evidence="1" key="2">
    <citation type="submission" date="2023-07" db="EMBL/GenBank/DDBJ databases">
        <authorList>
            <person name="Shen H."/>
        </authorList>
    </citation>
    <scope>NUCLEOTIDE SEQUENCE</scope>
    <source>
        <strain evidence="1">TNR-22</strain>
    </source>
</reference>
<evidence type="ECO:0000313" key="1">
    <source>
        <dbReference type="EMBL" id="MDO6966486.1"/>
    </source>
</evidence>
<dbReference type="RefSeq" id="WP_304378414.1">
    <property type="nucleotide sequence ID" value="NZ_JAUOZU010000018.1"/>
</dbReference>
<gene>
    <name evidence="1" type="ORF">Q4481_21235</name>
</gene>
<dbReference type="EMBL" id="JAUOZU010000018">
    <property type="protein sequence ID" value="MDO6966486.1"/>
    <property type="molecule type" value="Genomic_DNA"/>
</dbReference>
<evidence type="ECO:0000313" key="2">
    <source>
        <dbReference type="Proteomes" id="UP001174932"/>
    </source>
</evidence>
<name>A0ABT8YSE4_9HYPH</name>
<sequence>MSQTTHPGDKETVNPNIELQEFLGFSDLEAELLGANGVEKAQAVMERLIELDKHLAGLESKGLPKDAFEVVIALKKAVLAAGSILATRRVG</sequence>
<dbReference type="Proteomes" id="UP001174932">
    <property type="component" value="Unassembled WGS sequence"/>
</dbReference>
<organism evidence="1 2">
    <name type="scientific">Rhizobium alvei</name>
    <dbReference type="NCBI Taxonomy" id="1132659"/>
    <lineage>
        <taxon>Bacteria</taxon>
        <taxon>Pseudomonadati</taxon>
        <taxon>Pseudomonadota</taxon>
        <taxon>Alphaproteobacteria</taxon>
        <taxon>Hyphomicrobiales</taxon>
        <taxon>Rhizobiaceae</taxon>
        <taxon>Rhizobium/Agrobacterium group</taxon>
        <taxon>Rhizobium</taxon>
    </lineage>
</organism>
<accession>A0ABT8YSE4</accession>
<protein>
    <submittedName>
        <fullName evidence="1">Uncharacterized protein</fullName>
    </submittedName>
</protein>
<keyword evidence="2" id="KW-1185">Reference proteome</keyword>
<proteinExistence type="predicted"/>
<reference evidence="1" key="1">
    <citation type="journal article" date="2015" name="Int. J. Syst. Evol. Microbiol.">
        <title>Rhizobium alvei sp. nov., isolated from a freshwater river.</title>
        <authorList>
            <person name="Sheu S.Y."/>
            <person name="Huang H.W."/>
            <person name="Young C.C."/>
            <person name="Chen W.M."/>
        </authorList>
    </citation>
    <scope>NUCLEOTIDE SEQUENCE</scope>
    <source>
        <strain evidence="1">TNR-22</strain>
    </source>
</reference>
<comment type="caution">
    <text evidence="1">The sequence shown here is derived from an EMBL/GenBank/DDBJ whole genome shotgun (WGS) entry which is preliminary data.</text>
</comment>